<dbReference type="InterPro" id="IPR035979">
    <property type="entry name" value="RBD_domain_sf"/>
</dbReference>
<feature type="region of interest" description="Disordered" evidence="1">
    <location>
        <begin position="285"/>
        <end position="308"/>
    </location>
</feature>
<evidence type="ECO:0000256" key="1">
    <source>
        <dbReference type="SAM" id="MobiDB-lite"/>
    </source>
</evidence>
<dbReference type="Proteomes" id="UP000230066">
    <property type="component" value="Unassembled WGS sequence"/>
</dbReference>
<dbReference type="Pfam" id="PF00076">
    <property type="entry name" value="RRM_1"/>
    <property type="match status" value="1"/>
</dbReference>
<keyword evidence="4" id="KW-1185">Reference proteome</keyword>
<sequence length="308" mass="35106">MNRNSHGRFRGSCLLQFDSPDDCCTVRDACRGRQIEGRPLRCNLVIKMDVKQTNTKSEAASAKLFGLKVKGVPTHIDESELRALFNQHKLIEFRCAKDSNEGTRTILLKFKSRHDQRAALNAFHQKTFFGVQLCAKIWCEFDFNANEFHTFRTVVCQVTVYRSLLHFVHRSNLINKQIQRDSAPHRRKRGQKKNKSQSPSSSNNAIEPSSLSHSKKRRWTDEDEPENLDPTASLDDAAAKKRKSKKKRLDLDESDASQLGTVNTPHIFPSKKLKDKHFDVSSINSTFSAGTKTTPRPKTLKKRKSLAV</sequence>
<accession>A0A4E0RXF8</accession>
<feature type="compositionally biased region" description="Basic residues" evidence="1">
    <location>
        <begin position="185"/>
        <end position="195"/>
    </location>
</feature>
<proteinExistence type="predicted"/>
<dbReference type="CDD" id="cd00590">
    <property type="entry name" value="RRM_SF"/>
    <property type="match status" value="1"/>
</dbReference>
<evidence type="ECO:0000313" key="4">
    <source>
        <dbReference type="Proteomes" id="UP000230066"/>
    </source>
</evidence>
<organism evidence="3 4">
    <name type="scientific">Fasciola hepatica</name>
    <name type="common">Liver fluke</name>
    <dbReference type="NCBI Taxonomy" id="6192"/>
    <lineage>
        <taxon>Eukaryota</taxon>
        <taxon>Metazoa</taxon>
        <taxon>Spiralia</taxon>
        <taxon>Lophotrochozoa</taxon>
        <taxon>Platyhelminthes</taxon>
        <taxon>Trematoda</taxon>
        <taxon>Digenea</taxon>
        <taxon>Plagiorchiida</taxon>
        <taxon>Echinostomata</taxon>
        <taxon>Echinostomatoidea</taxon>
        <taxon>Fasciolidae</taxon>
        <taxon>Fasciola</taxon>
    </lineage>
</organism>
<gene>
    <name evidence="3" type="ORF">D915_008923</name>
</gene>
<dbReference type="AlphaFoldDB" id="A0A4E0RXF8"/>
<comment type="caution">
    <text evidence="3">The sequence shown here is derived from an EMBL/GenBank/DDBJ whole genome shotgun (WGS) entry which is preliminary data.</text>
</comment>
<dbReference type="Gene3D" id="3.30.70.330">
    <property type="match status" value="1"/>
</dbReference>
<reference evidence="3" key="1">
    <citation type="submission" date="2019-03" db="EMBL/GenBank/DDBJ databases">
        <title>Improved annotation for the trematode Fasciola hepatica.</title>
        <authorList>
            <person name="Choi Y.-J."/>
            <person name="Martin J."/>
            <person name="Mitreva M."/>
        </authorList>
    </citation>
    <scope>NUCLEOTIDE SEQUENCE [LARGE SCALE GENOMIC DNA]</scope>
</reference>
<evidence type="ECO:0000313" key="3">
    <source>
        <dbReference type="EMBL" id="THD20440.1"/>
    </source>
</evidence>
<name>A0A4E0RXF8_FASHE</name>
<feature type="compositionally biased region" description="Basic residues" evidence="1">
    <location>
        <begin position="298"/>
        <end position="308"/>
    </location>
</feature>
<protein>
    <recommendedName>
        <fullName evidence="2">RRM domain-containing protein</fullName>
    </recommendedName>
</protein>
<evidence type="ECO:0000259" key="2">
    <source>
        <dbReference type="Pfam" id="PF00076"/>
    </source>
</evidence>
<dbReference type="InterPro" id="IPR012677">
    <property type="entry name" value="Nucleotide-bd_a/b_plait_sf"/>
</dbReference>
<feature type="region of interest" description="Disordered" evidence="1">
    <location>
        <begin position="176"/>
        <end position="269"/>
    </location>
</feature>
<feature type="domain" description="RRM" evidence="2">
    <location>
        <begin position="68"/>
        <end position="130"/>
    </location>
</feature>
<dbReference type="GO" id="GO:0003723">
    <property type="term" value="F:RNA binding"/>
    <property type="evidence" value="ECO:0007669"/>
    <property type="project" value="InterPro"/>
</dbReference>
<dbReference type="SUPFAM" id="SSF54928">
    <property type="entry name" value="RNA-binding domain, RBD"/>
    <property type="match status" value="1"/>
</dbReference>
<dbReference type="EMBL" id="JXXN02004629">
    <property type="protein sequence ID" value="THD20440.1"/>
    <property type="molecule type" value="Genomic_DNA"/>
</dbReference>
<dbReference type="InterPro" id="IPR000504">
    <property type="entry name" value="RRM_dom"/>
</dbReference>